<evidence type="ECO:0000256" key="5">
    <source>
        <dbReference type="SAM" id="MobiDB-lite"/>
    </source>
</evidence>
<dbReference type="InterPro" id="IPR002423">
    <property type="entry name" value="Cpn60/GroEL/TCP-1"/>
</dbReference>
<dbReference type="InterPro" id="IPR027409">
    <property type="entry name" value="GroEL-like_apical_dom_sf"/>
</dbReference>
<evidence type="ECO:0000313" key="6">
    <source>
        <dbReference type="EMBL" id="TDD96121.1"/>
    </source>
</evidence>
<dbReference type="SUPFAM" id="SSF48592">
    <property type="entry name" value="GroEL equatorial domain-like"/>
    <property type="match status" value="1"/>
</dbReference>
<dbReference type="Gene3D" id="3.50.7.10">
    <property type="entry name" value="GroEL"/>
    <property type="match status" value="1"/>
</dbReference>
<comment type="function">
    <text evidence="4">Together with its co-chaperonin GroES, plays an essential role in assisting protein folding. The GroEL-GroES system forms a nano-cage that allows encapsulation of the non-native substrate proteins and provides a physical environment optimized to promote and accelerate protein folding.</text>
</comment>
<gene>
    <name evidence="6" type="ORF">E1269_30720</name>
</gene>
<keyword evidence="2" id="KW-0143">Chaperone</keyword>
<evidence type="ECO:0000256" key="2">
    <source>
        <dbReference type="ARBA" id="ARBA00023186"/>
    </source>
</evidence>
<dbReference type="InterPro" id="IPR001844">
    <property type="entry name" value="Cpn60/GroEL"/>
</dbReference>
<dbReference type="Gene3D" id="1.10.560.10">
    <property type="entry name" value="GroEL-like equatorial domain"/>
    <property type="match status" value="1"/>
</dbReference>
<dbReference type="NCBIfam" id="NF009487">
    <property type="entry name" value="PRK12849.1"/>
    <property type="match status" value="1"/>
</dbReference>
<dbReference type="EMBL" id="SMKZ01000085">
    <property type="protein sequence ID" value="TDD96121.1"/>
    <property type="molecule type" value="Genomic_DNA"/>
</dbReference>
<dbReference type="NCBIfam" id="NF009488">
    <property type="entry name" value="PRK12850.1"/>
    <property type="match status" value="1"/>
</dbReference>
<sequence>MPEVLFDAAARRRLRTGVDTLADAVRVTLGPRGRTVVLGAASGAGAGPPTVADDGATVAAALELPDPYADLGRQLVREVAARTNAVAGDGATTAVVLAQAMTHLGLRAVEAGAQPEALRHGMDVAAHAAVTALHSLARPAAGRDLLRAVAANAAGDQRVGELVADAFGKVGRDGVVSVDESRADGVDLEFADGLRLGNGYLSPAMATEPDQARAVLDDAWVLLHHGKISDLDQLLPLLEQVYPTRRPLLLVADDVRREALSMLLFNKLRGVFTAVAVKAPALGNRRLAHLEDLAALTGGRVVAPEAGLKLARAGIDVLGRAYRVVVTEHETQVIGGAGAPADLEARVDGVRHQLAAAESDWEREVLRERLGALTGGACVIRVGAATDVELADRRRRVADAVAATRAALRDGVVAGGGSALVHAGRAAGAGVGLTGDELIGADVVRLALAEPLRWIARNAGADGDLVAARVAALTDGHGFDAESGRYGDLEAAGVVDPVAVVRAAVHNATSMVGLLLTTAALVVDGHRPDPAELDGGGLSHGHGHGHGHGH</sequence>
<keyword evidence="7" id="KW-1185">Reference proteome</keyword>
<dbReference type="SUPFAM" id="SSF54849">
    <property type="entry name" value="GroEL-intermediate domain like"/>
    <property type="match status" value="2"/>
</dbReference>
<comment type="caution">
    <text evidence="6">The sequence shown here is derived from an EMBL/GenBank/DDBJ whole genome shotgun (WGS) entry which is preliminary data.</text>
</comment>
<evidence type="ECO:0000313" key="7">
    <source>
        <dbReference type="Proteomes" id="UP000294739"/>
    </source>
</evidence>
<dbReference type="PANTHER" id="PTHR45633">
    <property type="entry name" value="60 KDA HEAT SHOCK PROTEIN, MITOCHONDRIAL"/>
    <property type="match status" value="1"/>
</dbReference>
<dbReference type="InterPro" id="IPR027410">
    <property type="entry name" value="TCP-1-like_intermed_sf"/>
</dbReference>
<comment type="subunit">
    <text evidence="4">Forms a cylinder of 14 subunits composed of two heptameric rings stacked back-to-back. Interacts with the co-chaperonin GroES.</text>
</comment>
<dbReference type="SUPFAM" id="SSF52029">
    <property type="entry name" value="GroEL apical domain-like"/>
    <property type="match status" value="1"/>
</dbReference>
<evidence type="ECO:0000256" key="1">
    <source>
        <dbReference type="ARBA" id="ARBA00006607"/>
    </source>
</evidence>
<dbReference type="NCBIfam" id="NF009489">
    <property type="entry name" value="PRK12851.1"/>
    <property type="match status" value="1"/>
</dbReference>
<protein>
    <recommendedName>
        <fullName evidence="4">60 kDa chaperonin</fullName>
    </recommendedName>
</protein>
<dbReference type="OrthoDB" id="9766614at2"/>
<feature type="compositionally biased region" description="Basic residues" evidence="5">
    <location>
        <begin position="541"/>
        <end position="550"/>
    </location>
</feature>
<feature type="region of interest" description="Disordered" evidence="5">
    <location>
        <begin position="531"/>
        <end position="550"/>
    </location>
</feature>
<accession>A0A4R5C8F1</accession>
<organism evidence="6 7">
    <name type="scientific">Jiangella asiatica</name>
    <dbReference type="NCBI Taxonomy" id="2530372"/>
    <lineage>
        <taxon>Bacteria</taxon>
        <taxon>Bacillati</taxon>
        <taxon>Actinomycetota</taxon>
        <taxon>Actinomycetes</taxon>
        <taxon>Jiangellales</taxon>
        <taxon>Jiangellaceae</taxon>
        <taxon>Jiangella</taxon>
    </lineage>
</organism>
<dbReference type="GO" id="GO:0005524">
    <property type="term" value="F:ATP binding"/>
    <property type="evidence" value="ECO:0007669"/>
    <property type="project" value="InterPro"/>
</dbReference>
<dbReference type="GO" id="GO:0042026">
    <property type="term" value="P:protein refolding"/>
    <property type="evidence" value="ECO:0007669"/>
    <property type="project" value="InterPro"/>
</dbReference>
<evidence type="ECO:0000256" key="3">
    <source>
        <dbReference type="RuleBase" id="RU000418"/>
    </source>
</evidence>
<comment type="similarity">
    <text evidence="1 3">Belongs to the chaperonin (HSP60) family.</text>
</comment>
<dbReference type="InterPro" id="IPR027413">
    <property type="entry name" value="GROEL-like_equatorial_sf"/>
</dbReference>
<dbReference type="Gene3D" id="3.30.260.10">
    <property type="entry name" value="TCP-1-like chaperonin intermediate domain"/>
    <property type="match status" value="1"/>
</dbReference>
<reference evidence="6 7" key="1">
    <citation type="submission" date="2019-03" db="EMBL/GenBank/DDBJ databases">
        <title>Draft genome sequences of novel Actinobacteria.</title>
        <authorList>
            <person name="Sahin N."/>
            <person name="Ay H."/>
            <person name="Saygin H."/>
        </authorList>
    </citation>
    <scope>NUCLEOTIDE SEQUENCE [LARGE SCALE GENOMIC DNA]</scope>
    <source>
        <strain evidence="6 7">5K138</strain>
    </source>
</reference>
<dbReference type="RefSeq" id="WP_131901853.1">
    <property type="nucleotide sequence ID" value="NZ_SMKZ01000085.1"/>
</dbReference>
<dbReference type="Proteomes" id="UP000294739">
    <property type="component" value="Unassembled WGS sequence"/>
</dbReference>
<dbReference type="AlphaFoldDB" id="A0A4R5C8F1"/>
<dbReference type="GO" id="GO:0140662">
    <property type="term" value="F:ATP-dependent protein folding chaperone"/>
    <property type="evidence" value="ECO:0007669"/>
    <property type="project" value="InterPro"/>
</dbReference>
<dbReference type="Pfam" id="PF00118">
    <property type="entry name" value="Cpn60_TCP1"/>
    <property type="match status" value="1"/>
</dbReference>
<dbReference type="CDD" id="cd03344">
    <property type="entry name" value="GroEL"/>
    <property type="match status" value="1"/>
</dbReference>
<name>A0A4R5C8F1_9ACTN</name>
<evidence type="ECO:0000256" key="4">
    <source>
        <dbReference type="RuleBase" id="RU000419"/>
    </source>
</evidence>
<dbReference type="PRINTS" id="PR00298">
    <property type="entry name" value="CHAPERONIN60"/>
</dbReference>
<dbReference type="GO" id="GO:0009408">
    <property type="term" value="P:response to heat"/>
    <property type="evidence" value="ECO:0007669"/>
    <property type="project" value="UniProtKB-ARBA"/>
</dbReference>
<dbReference type="InParanoid" id="A0A4R5C8F1"/>
<dbReference type="NCBIfam" id="NF000592">
    <property type="entry name" value="PRK00013.1"/>
    <property type="match status" value="1"/>
</dbReference>
<dbReference type="FunFam" id="3.50.7.10:FF:000001">
    <property type="entry name" value="60 kDa chaperonin"/>
    <property type="match status" value="1"/>
</dbReference>
<proteinExistence type="inferred from homology"/>